<dbReference type="CDD" id="cd07025">
    <property type="entry name" value="Peptidase_S66"/>
    <property type="match status" value="1"/>
</dbReference>
<evidence type="ECO:0000256" key="3">
    <source>
        <dbReference type="ARBA" id="ARBA00022670"/>
    </source>
</evidence>
<organism evidence="10 11">
    <name type="scientific">Salinisphaera japonica YTM-1</name>
    <dbReference type="NCBI Taxonomy" id="1209778"/>
    <lineage>
        <taxon>Bacteria</taxon>
        <taxon>Pseudomonadati</taxon>
        <taxon>Pseudomonadota</taxon>
        <taxon>Gammaproteobacteria</taxon>
        <taxon>Salinisphaerales</taxon>
        <taxon>Salinisphaeraceae</taxon>
        <taxon>Salinisphaera</taxon>
    </lineage>
</organism>
<evidence type="ECO:0000256" key="5">
    <source>
        <dbReference type="ARBA" id="ARBA00022825"/>
    </source>
</evidence>
<dbReference type="InterPro" id="IPR040449">
    <property type="entry name" value="Peptidase_S66_N"/>
</dbReference>
<dbReference type="Gene3D" id="3.40.50.10740">
    <property type="entry name" value="Class I glutamine amidotransferase-like"/>
    <property type="match status" value="1"/>
</dbReference>
<dbReference type="Pfam" id="PF02016">
    <property type="entry name" value="Peptidase_S66"/>
    <property type="match status" value="1"/>
</dbReference>
<evidence type="ECO:0000259" key="9">
    <source>
        <dbReference type="Pfam" id="PF17676"/>
    </source>
</evidence>
<proteinExistence type="inferred from homology"/>
<dbReference type="GO" id="GO:0004180">
    <property type="term" value="F:carboxypeptidase activity"/>
    <property type="evidence" value="ECO:0007669"/>
    <property type="project" value="UniProtKB-KW"/>
</dbReference>
<evidence type="ECO:0000313" key="11">
    <source>
        <dbReference type="Proteomes" id="UP000285310"/>
    </source>
</evidence>
<name>A0A423PNV7_9GAMM</name>
<protein>
    <submittedName>
        <fullName evidence="10">Peptidase S66</fullName>
    </submittedName>
</protein>
<dbReference type="FunCoup" id="A0A423PNV7">
    <property type="interactions" value="199"/>
</dbReference>
<dbReference type="EMBL" id="AYKG01000028">
    <property type="protein sequence ID" value="ROO27304.1"/>
    <property type="molecule type" value="Genomic_DNA"/>
</dbReference>
<dbReference type="RefSeq" id="WP_123658419.1">
    <property type="nucleotide sequence ID" value="NZ_AYKG01000028.1"/>
</dbReference>
<keyword evidence="2" id="KW-0121">Carboxypeptidase</keyword>
<dbReference type="SUPFAM" id="SSF141986">
    <property type="entry name" value="LD-carboxypeptidase A C-terminal domain-like"/>
    <property type="match status" value="1"/>
</dbReference>
<dbReference type="Gene3D" id="3.50.30.60">
    <property type="entry name" value="LD-carboxypeptidase A C-terminal domain-like"/>
    <property type="match status" value="1"/>
</dbReference>
<dbReference type="GO" id="GO:0006508">
    <property type="term" value="P:proteolysis"/>
    <property type="evidence" value="ECO:0007669"/>
    <property type="project" value="UniProtKB-KW"/>
</dbReference>
<keyword evidence="5" id="KW-0720">Serine protease</keyword>
<comment type="caution">
    <text evidence="10">The sequence shown here is derived from an EMBL/GenBank/DDBJ whole genome shotgun (WGS) entry which is preliminary data.</text>
</comment>
<accession>A0A423PNV7</accession>
<feature type="active site" description="Charge relay system" evidence="6">
    <location>
        <position position="220"/>
    </location>
</feature>
<sequence length="323" mass="34560">MNSNHAIEVSAAITDALETLRGRRIALIAPAGGVRDERIDAVLRVLGHAGVEAIPGRHIRDHHRYLAGTAAARLADLHAAFARPDIDAVWCLRGGYGSAHLMDGIDWEAIPDHVPLIGHSDITALASAFAARGKQAIHGPVAVDLLRAWGADEAESFAASVASLAPALRGRFSTMTLVHHSGPQQTTCACLWGGNLTVLASIADLRLAPPGDGPITLLLEDVGEAAFRLERCFHQIVRAPWFARVNAVVLGDFYRCALPDGMPSFLSVVQDHVDTDRVSLFDQAPIGHGRFNQAWSLGAPVRISDKPSHDPRSSTLSPVHETD</sequence>
<keyword evidence="4" id="KW-0378">Hydrolase</keyword>
<keyword evidence="11" id="KW-1185">Reference proteome</keyword>
<dbReference type="InterPro" id="IPR027478">
    <property type="entry name" value="LdcA_N"/>
</dbReference>
<keyword evidence="3" id="KW-0645">Protease</keyword>
<dbReference type="PIRSF" id="PIRSF028757">
    <property type="entry name" value="LD-carboxypeptidase"/>
    <property type="match status" value="1"/>
</dbReference>
<dbReference type="OrthoDB" id="9807329at2"/>
<feature type="active site" description="Nucleophile" evidence="6">
    <location>
        <position position="120"/>
    </location>
</feature>
<evidence type="ECO:0000256" key="7">
    <source>
        <dbReference type="SAM" id="MobiDB-lite"/>
    </source>
</evidence>
<feature type="domain" description="LD-carboxypeptidase C-terminal" evidence="9">
    <location>
        <begin position="191"/>
        <end position="303"/>
    </location>
</feature>
<evidence type="ECO:0000259" key="8">
    <source>
        <dbReference type="Pfam" id="PF02016"/>
    </source>
</evidence>
<comment type="similarity">
    <text evidence="1">Belongs to the peptidase S66 family.</text>
</comment>
<dbReference type="InterPro" id="IPR029062">
    <property type="entry name" value="Class_I_gatase-like"/>
</dbReference>
<dbReference type="PANTHER" id="PTHR30237">
    <property type="entry name" value="MURAMOYLTETRAPEPTIDE CARBOXYPEPTIDASE"/>
    <property type="match status" value="1"/>
</dbReference>
<reference evidence="10 11" key="1">
    <citation type="submission" date="2013-10" db="EMBL/GenBank/DDBJ databases">
        <title>Salinisphaera japonica YTM-1 Genome Sequencing.</title>
        <authorList>
            <person name="Lai Q."/>
            <person name="Li C."/>
            <person name="Shao Z."/>
        </authorList>
    </citation>
    <scope>NUCLEOTIDE SEQUENCE [LARGE SCALE GENOMIC DNA]</scope>
    <source>
        <strain evidence="10 11">YTM-1</strain>
    </source>
</reference>
<dbReference type="SUPFAM" id="SSF52317">
    <property type="entry name" value="Class I glutamine amidotransferase-like"/>
    <property type="match status" value="1"/>
</dbReference>
<evidence type="ECO:0000256" key="1">
    <source>
        <dbReference type="ARBA" id="ARBA00010233"/>
    </source>
</evidence>
<dbReference type="Pfam" id="PF17676">
    <property type="entry name" value="Peptidase_S66C"/>
    <property type="match status" value="1"/>
</dbReference>
<dbReference type="GO" id="GO:0008236">
    <property type="term" value="F:serine-type peptidase activity"/>
    <property type="evidence" value="ECO:0007669"/>
    <property type="project" value="UniProtKB-KW"/>
</dbReference>
<dbReference type="Proteomes" id="UP000285310">
    <property type="component" value="Unassembled WGS sequence"/>
</dbReference>
<dbReference type="PANTHER" id="PTHR30237:SF2">
    <property type="entry name" value="MUREIN TETRAPEPTIDE CARBOXYPEPTIDASE"/>
    <property type="match status" value="1"/>
</dbReference>
<dbReference type="InterPro" id="IPR003507">
    <property type="entry name" value="S66_fam"/>
</dbReference>
<evidence type="ECO:0000313" key="10">
    <source>
        <dbReference type="EMBL" id="ROO27304.1"/>
    </source>
</evidence>
<feature type="active site" description="Charge relay system" evidence="6">
    <location>
        <position position="288"/>
    </location>
</feature>
<dbReference type="InParanoid" id="A0A423PNV7"/>
<feature type="domain" description="LD-carboxypeptidase N-terminal" evidence="8">
    <location>
        <begin position="25"/>
        <end position="139"/>
    </location>
</feature>
<dbReference type="InterPro" id="IPR040921">
    <property type="entry name" value="Peptidase_S66C"/>
</dbReference>
<gene>
    <name evidence="10" type="ORF">SAJA_09610</name>
</gene>
<evidence type="ECO:0000256" key="4">
    <source>
        <dbReference type="ARBA" id="ARBA00022801"/>
    </source>
</evidence>
<dbReference type="AlphaFoldDB" id="A0A423PNV7"/>
<evidence type="ECO:0000256" key="6">
    <source>
        <dbReference type="PIRSR" id="PIRSR028757-1"/>
    </source>
</evidence>
<evidence type="ECO:0000256" key="2">
    <source>
        <dbReference type="ARBA" id="ARBA00022645"/>
    </source>
</evidence>
<feature type="region of interest" description="Disordered" evidence="7">
    <location>
        <begin position="302"/>
        <end position="323"/>
    </location>
</feature>
<dbReference type="InterPro" id="IPR027461">
    <property type="entry name" value="Carboxypeptidase_A_C_sf"/>
</dbReference>
<feature type="compositionally biased region" description="Basic and acidic residues" evidence="7">
    <location>
        <begin position="303"/>
        <end position="312"/>
    </location>
</feature>